<dbReference type="PANTHER" id="PTHR16305:SF35">
    <property type="entry name" value="TRANSCRIPTIONAL ACTIVATOR DOMAIN"/>
    <property type="match status" value="1"/>
</dbReference>
<feature type="domain" description="HTH luxR-type" evidence="3">
    <location>
        <begin position="719"/>
        <end position="784"/>
    </location>
</feature>
<comment type="caution">
    <text evidence="4">The sequence shown here is derived from an EMBL/GenBank/DDBJ whole genome shotgun (WGS) entry which is preliminary data.</text>
</comment>
<dbReference type="SUPFAM" id="SSF52540">
    <property type="entry name" value="P-loop containing nucleoside triphosphate hydrolases"/>
    <property type="match status" value="1"/>
</dbReference>
<reference evidence="4 5" key="1">
    <citation type="submission" date="2021-01" db="EMBL/GenBank/DDBJ databases">
        <title>WGS of actinomycetes isolated from Thailand.</title>
        <authorList>
            <person name="Thawai C."/>
        </authorList>
    </citation>
    <scope>NUCLEOTIDE SEQUENCE [LARGE SCALE GENOMIC DNA]</scope>
    <source>
        <strain evidence="4 5">CA3R110</strain>
    </source>
</reference>
<dbReference type="Gene3D" id="1.10.10.10">
    <property type="entry name" value="Winged helix-like DNA-binding domain superfamily/Winged helix DNA-binding domain"/>
    <property type="match status" value="1"/>
</dbReference>
<dbReference type="PANTHER" id="PTHR16305">
    <property type="entry name" value="TESTICULAR SOLUBLE ADENYLYL CYCLASE"/>
    <property type="match status" value="1"/>
</dbReference>
<name>A0ABS1Q860_9ACTN</name>
<evidence type="ECO:0000313" key="5">
    <source>
        <dbReference type="Proteomes" id="UP000621510"/>
    </source>
</evidence>
<dbReference type="SMART" id="SM00421">
    <property type="entry name" value="HTH_LUXR"/>
    <property type="match status" value="1"/>
</dbReference>
<keyword evidence="1" id="KW-0547">Nucleotide-binding</keyword>
<dbReference type="EMBL" id="JAERRG010000051">
    <property type="protein sequence ID" value="MBL1120460.1"/>
    <property type="molecule type" value="Genomic_DNA"/>
</dbReference>
<dbReference type="InterPro" id="IPR000792">
    <property type="entry name" value="Tscrpt_reg_LuxR_C"/>
</dbReference>
<evidence type="ECO:0000256" key="2">
    <source>
        <dbReference type="ARBA" id="ARBA00022840"/>
    </source>
</evidence>
<dbReference type="CDD" id="cd06170">
    <property type="entry name" value="LuxR_C_like"/>
    <property type="match status" value="1"/>
</dbReference>
<proteinExistence type="predicted"/>
<organism evidence="4 5">
    <name type="scientific">Streptomyces endocoffeicus</name>
    <dbReference type="NCBI Taxonomy" id="2898945"/>
    <lineage>
        <taxon>Bacteria</taxon>
        <taxon>Bacillati</taxon>
        <taxon>Actinomycetota</taxon>
        <taxon>Actinomycetes</taxon>
        <taxon>Kitasatosporales</taxon>
        <taxon>Streptomycetaceae</taxon>
        <taxon>Streptomyces</taxon>
    </lineage>
</organism>
<gene>
    <name evidence="4" type="ORF">JK364_50450</name>
</gene>
<dbReference type="SUPFAM" id="SSF46894">
    <property type="entry name" value="C-terminal effector domain of the bipartite response regulators"/>
    <property type="match status" value="1"/>
</dbReference>
<dbReference type="InterPro" id="IPR036388">
    <property type="entry name" value="WH-like_DNA-bd_sf"/>
</dbReference>
<dbReference type="PROSITE" id="PS00622">
    <property type="entry name" value="HTH_LUXR_1"/>
    <property type="match status" value="1"/>
</dbReference>
<dbReference type="Pfam" id="PF00196">
    <property type="entry name" value="GerE"/>
    <property type="match status" value="1"/>
</dbReference>
<evidence type="ECO:0000259" key="3">
    <source>
        <dbReference type="PROSITE" id="PS50043"/>
    </source>
</evidence>
<keyword evidence="5" id="KW-1185">Reference proteome</keyword>
<accession>A0ABS1Q860</accession>
<dbReference type="PROSITE" id="PS50043">
    <property type="entry name" value="HTH_LUXR_2"/>
    <property type="match status" value="1"/>
</dbReference>
<dbReference type="Pfam" id="PF13191">
    <property type="entry name" value="AAA_16"/>
    <property type="match status" value="1"/>
</dbReference>
<dbReference type="InterPro" id="IPR016032">
    <property type="entry name" value="Sig_transdc_resp-reg_C-effctor"/>
</dbReference>
<protein>
    <submittedName>
        <fullName evidence="4">AAA family ATPase</fullName>
    </submittedName>
</protein>
<dbReference type="InterPro" id="IPR041664">
    <property type="entry name" value="AAA_16"/>
</dbReference>
<evidence type="ECO:0000313" key="4">
    <source>
        <dbReference type="EMBL" id="MBL1120460.1"/>
    </source>
</evidence>
<evidence type="ECO:0000256" key="1">
    <source>
        <dbReference type="ARBA" id="ARBA00022741"/>
    </source>
</evidence>
<dbReference type="Proteomes" id="UP000621510">
    <property type="component" value="Unassembled WGS sequence"/>
</dbReference>
<dbReference type="PRINTS" id="PR00038">
    <property type="entry name" value="HTHLUXR"/>
</dbReference>
<keyword evidence="2" id="KW-0067">ATP-binding</keyword>
<dbReference type="InterPro" id="IPR027417">
    <property type="entry name" value="P-loop_NTPase"/>
</dbReference>
<sequence length="793" mass="86383">MEYMDALSQLREIYRETSDGNAGIFLVRGGMASGKTRLLYDFLLNSRDAGALTLIAHGSQVERTVRGGVIEQVLRGGGLGMDASMDACADDGSADRLVQRVCERLLEVSRERPVVIGVDDVHFADDVSLQALLHLHRRIHGTRILVVLNMWERSRPTMSLFCAELNRRPVHTLRLAPMSRDAVVELTAGSLGRQTALRIAPVLMEQSRGNPLLVNALVEEWSVDRVGKDGPPEPGTEFGLAVLGSLHRWEPELLDVCHALAVLGEHATESLLVQLAQAPPEYVTEVIEILDAAGLLADGQFRHSAVRLAVLGDLAPHARSAMHRHAAELLQRRGVSATDIAEHCLAAGGISGPFQIRTLREAARQALATDRPARAQRYLELGLAACDDEQERFELTRACAEVAWRVHPSTAAYSSAAVLDRDLAALTSRDAVTVVQRSLWHGEFGAAARVLARLGESGVLPEPQVSAELRLTLHWYYGATVDRSCGPVDITALGEHWTPADDPWTAIADSLSTLWTGADSKEAVDSAEHVLRSCRLDEIGLEVLATALLTLAYAGEGDEAARQCDRLIDEAVRRGGVTWQALLRAVRAEISLAQDDPGSATTQAVQALRLLRPGEWGVLIGYPLTCLLLADAARGRADAIAEPQQLIVPETMFDTVIGLRYLHARGKYYLATGHLLTAITDLQACRQIMRDRGLGAPMLVPVDSDLAEARMALDRGPLRAPEPPVLSDAEHRVAVLAADGHSNREISRKLWITVSTVEQHLTRVYRKLEVSGRPQLQDRLARWSSVGVQPRGA</sequence>